<feature type="compositionally biased region" description="Polar residues" evidence="1">
    <location>
        <begin position="305"/>
        <end position="343"/>
    </location>
</feature>
<evidence type="ECO:0000313" key="2">
    <source>
        <dbReference type="EMBL" id="KAL1875063.1"/>
    </source>
</evidence>
<feature type="region of interest" description="Disordered" evidence="1">
    <location>
        <begin position="296"/>
        <end position="351"/>
    </location>
</feature>
<dbReference type="EMBL" id="JAVDPF010000018">
    <property type="protein sequence ID" value="KAL1875063.1"/>
    <property type="molecule type" value="Genomic_DNA"/>
</dbReference>
<feature type="compositionally biased region" description="Basic and acidic residues" evidence="1">
    <location>
        <begin position="141"/>
        <end position="152"/>
    </location>
</feature>
<comment type="caution">
    <text evidence="2">The sequence shown here is derived from an EMBL/GenBank/DDBJ whole genome shotgun (WGS) entry which is preliminary data.</text>
</comment>
<feature type="compositionally biased region" description="Low complexity" evidence="1">
    <location>
        <begin position="153"/>
        <end position="167"/>
    </location>
</feature>
<protein>
    <submittedName>
        <fullName evidence="2">Uncharacterized protein</fullName>
    </submittedName>
</protein>
<feature type="compositionally biased region" description="Basic and acidic residues" evidence="1">
    <location>
        <begin position="77"/>
        <end position="114"/>
    </location>
</feature>
<keyword evidence="3" id="KW-1185">Reference proteome</keyword>
<proteinExistence type="predicted"/>
<sequence>MFVPFSGVQAVDLFSSPFGSSCSEKRSKDTRSSSTHWTPRTATDIQHAATKSSSPSPRYYKSKPKWQASLSRLFRSSPHDKHQSRNGTDKKIKVLDDVEMQHKEEIDKGQKYTTKEGNVPAQRPSRMSSLKIPRSRTKSSISDKEKEKKSYEKPSSMTTSSTTIFTSNIGRSSTLKKRRPQGHRESSLSTLLSLRDHSTRVPSATSTAAEVPSFEARVSPPSSTQQAPKTPAETTDPSVRRRSTIKDWKKKTDRLSMSLSLSVLAPSARLSAYGSAPHCKSTFEWDRISLDEETAPKYPVYNHPKTVTRSATESKTSAAKQRNNERLSSPPTRSKTEPASRSTSRIRHKSSLDITGDGEFTSLMEVANGNTMRNGGVEALELV</sequence>
<gene>
    <name evidence="2" type="ORF">Plec18167_005731</name>
</gene>
<feature type="compositionally biased region" description="Polar residues" evidence="1">
    <location>
        <begin position="32"/>
        <end position="44"/>
    </location>
</feature>
<organism evidence="2 3">
    <name type="scientific">Paecilomyces lecythidis</name>
    <dbReference type="NCBI Taxonomy" id="3004212"/>
    <lineage>
        <taxon>Eukaryota</taxon>
        <taxon>Fungi</taxon>
        <taxon>Dikarya</taxon>
        <taxon>Ascomycota</taxon>
        <taxon>Pezizomycotina</taxon>
        <taxon>Eurotiomycetes</taxon>
        <taxon>Eurotiomycetidae</taxon>
        <taxon>Eurotiales</taxon>
        <taxon>Thermoascaceae</taxon>
        <taxon>Paecilomyces</taxon>
    </lineage>
</organism>
<name>A0ABR3XGJ7_9EURO</name>
<feature type="region of interest" description="Disordered" evidence="1">
    <location>
        <begin position="13"/>
        <end position="245"/>
    </location>
</feature>
<reference evidence="2 3" key="1">
    <citation type="journal article" date="2024" name="IMA Fungus">
        <title>IMA Genome - F19 : A genome assembly and annotation guide to empower mycologists, including annotated draft genome sequences of Ceratocystis pirilliformis, Diaporthe australafricana, Fusarium ophioides, Paecilomyces lecythidis, and Sporothrix stenoceras.</title>
        <authorList>
            <person name="Aylward J."/>
            <person name="Wilson A.M."/>
            <person name="Visagie C.M."/>
            <person name="Spraker J."/>
            <person name="Barnes I."/>
            <person name="Buitendag C."/>
            <person name="Ceriani C."/>
            <person name="Del Mar Angel L."/>
            <person name="du Plessis D."/>
            <person name="Fuchs T."/>
            <person name="Gasser K."/>
            <person name="Kramer D."/>
            <person name="Li W."/>
            <person name="Munsamy K."/>
            <person name="Piso A."/>
            <person name="Price J.L."/>
            <person name="Sonnekus B."/>
            <person name="Thomas C."/>
            <person name="van der Nest A."/>
            <person name="van Dijk A."/>
            <person name="van Heerden A."/>
            <person name="van Vuuren N."/>
            <person name="Yilmaz N."/>
            <person name="Duong T.A."/>
            <person name="van der Merwe N.A."/>
            <person name="Wingfield M.J."/>
            <person name="Wingfield B.D."/>
        </authorList>
    </citation>
    <scope>NUCLEOTIDE SEQUENCE [LARGE SCALE GENOMIC DNA]</scope>
    <source>
        <strain evidence="2 3">CMW 18167</strain>
    </source>
</reference>
<evidence type="ECO:0000256" key="1">
    <source>
        <dbReference type="SAM" id="MobiDB-lite"/>
    </source>
</evidence>
<evidence type="ECO:0000313" key="3">
    <source>
        <dbReference type="Proteomes" id="UP001583193"/>
    </source>
</evidence>
<dbReference type="Proteomes" id="UP001583193">
    <property type="component" value="Unassembled WGS sequence"/>
</dbReference>
<feature type="compositionally biased region" description="Polar residues" evidence="1">
    <location>
        <begin position="220"/>
        <end position="237"/>
    </location>
</feature>
<accession>A0ABR3XGJ7</accession>